<evidence type="ECO:0000256" key="4">
    <source>
        <dbReference type="ARBA" id="ARBA00023136"/>
    </source>
</evidence>
<accession>A0A9P4SE10</accession>
<keyword evidence="4 6" id="KW-0472">Membrane</keyword>
<keyword evidence="9" id="KW-1185">Reference proteome</keyword>
<dbReference type="InterPro" id="IPR052337">
    <property type="entry name" value="SAT4-like"/>
</dbReference>
<comment type="similarity">
    <text evidence="5">Belongs to the SAT4 family.</text>
</comment>
<reference evidence="8" key="1">
    <citation type="journal article" date="2020" name="Stud. Mycol.">
        <title>101 Dothideomycetes genomes: a test case for predicting lifestyles and emergence of pathogens.</title>
        <authorList>
            <person name="Haridas S."/>
            <person name="Albert R."/>
            <person name="Binder M."/>
            <person name="Bloem J."/>
            <person name="Labutti K."/>
            <person name="Salamov A."/>
            <person name="Andreopoulos B."/>
            <person name="Baker S."/>
            <person name="Barry K."/>
            <person name="Bills G."/>
            <person name="Bluhm B."/>
            <person name="Cannon C."/>
            <person name="Castanera R."/>
            <person name="Culley D."/>
            <person name="Daum C."/>
            <person name="Ezra D."/>
            <person name="Gonzalez J."/>
            <person name="Henrissat B."/>
            <person name="Kuo A."/>
            <person name="Liang C."/>
            <person name="Lipzen A."/>
            <person name="Lutzoni F."/>
            <person name="Magnuson J."/>
            <person name="Mondo S."/>
            <person name="Nolan M."/>
            <person name="Ohm R."/>
            <person name="Pangilinan J."/>
            <person name="Park H.-J."/>
            <person name="Ramirez L."/>
            <person name="Alfaro M."/>
            <person name="Sun H."/>
            <person name="Tritt A."/>
            <person name="Yoshinaga Y."/>
            <person name="Zwiers L.-H."/>
            <person name="Turgeon B."/>
            <person name="Goodwin S."/>
            <person name="Spatafora J."/>
            <person name="Crous P."/>
            <person name="Grigoriev I."/>
        </authorList>
    </citation>
    <scope>NUCLEOTIDE SEQUENCE</scope>
    <source>
        <strain evidence="8">CBS 101060</strain>
    </source>
</reference>
<dbReference type="GO" id="GO:0016020">
    <property type="term" value="C:membrane"/>
    <property type="evidence" value="ECO:0007669"/>
    <property type="project" value="UniProtKB-SubCell"/>
</dbReference>
<keyword evidence="3 6" id="KW-1133">Transmembrane helix</keyword>
<evidence type="ECO:0000256" key="3">
    <source>
        <dbReference type="ARBA" id="ARBA00022989"/>
    </source>
</evidence>
<feature type="transmembrane region" description="Helical" evidence="6">
    <location>
        <begin position="159"/>
        <end position="184"/>
    </location>
</feature>
<feature type="non-terminal residue" evidence="8">
    <location>
        <position position="1"/>
    </location>
</feature>
<feature type="transmembrane region" description="Helical" evidence="6">
    <location>
        <begin position="228"/>
        <end position="252"/>
    </location>
</feature>
<feature type="domain" description="Rhodopsin" evidence="7">
    <location>
        <begin position="55"/>
        <end position="261"/>
    </location>
</feature>
<evidence type="ECO:0000313" key="9">
    <source>
        <dbReference type="Proteomes" id="UP000799429"/>
    </source>
</evidence>
<evidence type="ECO:0000256" key="5">
    <source>
        <dbReference type="ARBA" id="ARBA00038359"/>
    </source>
</evidence>
<evidence type="ECO:0000256" key="6">
    <source>
        <dbReference type="SAM" id="Phobius"/>
    </source>
</evidence>
<feature type="transmembrane region" description="Helical" evidence="6">
    <location>
        <begin position="117"/>
        <end position="139"/>
    </location>
</feature>
<feature type="transmembrane region" description="Helical" evidence="6">
    <location>
        <begin position="22"/>
        <end position="43"/>
    </location>
</feature>
<dbReference type="InterPro" id="IPR049326">
    <property type="entry name" value="Rhodopsin_dom_fungi"/>
</dbReference>
<evidence type="ECO:0000259" key="7">
    <source>
        <dbReference type="Pfam" id="PF20684"/>
    </source>
</evidence>
<dbReference type="Pfam" id="PF20684">
    <property type="entry name" value="Fung_rhodopsin"/>
    <property type="match status" value="1"/>
</dbReference>
<comment type="subcellular location">
    <subcellularLocation>
        <location evidence="1">Membrane</location>
        <topology evidence="1">Multi-pass membrane protein</topology>
    </subcellularLocation>
</comment>
<proteinExistence type="inferred from homology"/>
<dbReference type="PANTHER" id="PTHR33048">
    <property type="entry name" value="PTH11-LIKE INTEGRAL MEMBRANE PROTEIN (AFU_ORTHOLOGUE AFUA_5G11245)"/>
    <property type="match status" value="1"/>
</dbReference>
<feature type="transmembrane region" description="Helical" evidence="6">
    <location>
        <begin position="196"/>
        <end position="216"/>
    </location>
</feature>
<dbReference type="AlphaFoldDB" id="A0A9P4SE10"/>
<organism evidence="8 9">
    <name type="scientific">Patellaria atrata CBS 101060</name>
    <dbReference type="NCBI Taxonomy" id="1346257"/>
    <lineage>
        <taxon>Eukaryota</taxon>
        <taxon>Fungi</taxon>
        <taxon>Dikarya</taxon>
        <taxon>Ascomycota</taxon>
        <taxon>Pezizomycotina</taxon>
        <taxon>Dothideomycetes</taxon>
        <taxon>Dothideomycetes incertae sedis</taxon>
        <taxon>Patellariales</taxon>
        <taxon>Patellariaceae</taxon>
        <taxon>Patellaria</taxon>
    </lineage>
</organism>
<evidence type="ECO:0000256" key="2">
    <source>
        <dbReference type="ARBA" id="ARBA00022692"/>
    </source>
</evidence>
<protein>
    <recommendedName>
        <fullName evidence="7">Rhodopsin domain-containing protein</fullName>
    </recommendedName>
</protein>
<dbReference type="EMBL" id="MU006092">
    <property type="protein sequence ID" value="KAF2840842.1"/>
    <property type="molecule type" value="Genomic_DNA"/>
</dbReference>
<dbReference type="OrthoDB" id="5278984at2759"/>
<dbReference type="Proteomes" id="UP000799429">
    <property type="component" value="Unassembled WGS sequence"/>
</dbReference>
<evidence type="ECO:0000256" key="1">
    <source>
        <dbReference type="ARBA" id="ARBA00004141"/>
    </source>
</evidence>
<dbReference type="PANTHER" id="PTHR33048:SF131">
    <property type="entry name" value="INTEGRAL MEMBRANE PROTEIN"/>
    <property type="match status" value="1"/>
</dbReference>
<gene>
    <name evidence="8" type="ORF">M501DRAFT_915793</name>
</gene>
<keyword evidence="2 6" id="KW-0812">Transmembrane</keyword>
<name>A0A9P4SE10_9PEZI</name>
<sequence>GVEGINLSDFDFSDTSTRKPEVLQVNIALITLVGLVVSLRIFVRSYFLRRIFIDDTTRHGLGMHVWLLHLPKLYDDIKSVIQLMFVAQVFYTCAVTATKISVILSSLRLIPDKTFRISMYACEVVTAGLWFTGVFVTIFQCKPVAAAWNFSIPGKCLNFTSYLYAFSGINIITDLAVCLLPLPHLLRLKLPTRQKIILCVLFGGGTAASVVCAIRIARIAEIQKKVDITYIVVPSLDLTVIECSIGIICVSIPPLRPLMNRMFPSALTS</sequence>
<feature type="non-terminal residue" evidence="8">
    <location>
        <position position="269"/>
    </location>
</feature>
<comment type="caution">
    <text evidence="8">The sequence shown here is derived from an EMBL/GenBank/DDBJ whole genome shotgun (WGS) entry which is preliminary data.</text>
</comment>
<evidence type="ECO:0000313" key="8">
    <source>
        <dbReference type="EMBL" id="KAF2840842.1"/>
    </source>
</evidence>